<gene>
    <name evidence="2" type="ORF">GCM10017577_31160</name>
</gene>
<dbReference type="Proteomes" id="UP001143463">
    <property type="component" value="Unassembled WGS sequence"/>
</dbReference>
<feature type="domain" description="Linalool dehydratase/isomerase" evidence="1">
    <location>
        <begin position="45"/>
        <end position="363"/>
    </location>
</feature>
<name>A0A9W6L4H8_9PSEU</name>
<dbReference type="InterPro" id="IPR041411">
    <property type="entry name" value="Ldi"/>
</dbReference>
<dbReference type="RefSeq" id="WP_051737356.1">
    <property type="nucleotide sequence ID" value="NZ_BAAAUZ010000008.1"/>
</dbReference>
<comment type="caution">
    <text evidence="2">The sequence shown here is derived from an EMBL/GenBank/DDBJ whole genome shotgun (WGS) entry which is preliminary data.</text>
</comment>
<keyword evidence="3" id="KW-1185">Reference proteome</keyword>
<evidence type="ECO:0000313" key="3">
    <source>
        <dbReference type="Proteomes" id="UP001143463"/>
    </source>
</evidence>
<reference evidence="2" key="2">
    <citation type="submission" date="2023-01" db="EMBL/GenBank/DDBJ databases">
        <authorList>
            <person name="Sun Q."/>
            <person name="Evtushenko L."/>
        </authorList>
    </citation>
    <scope>NUCLEOTIDE SEQUENCE</scope>
    <source>
        <strain evidence="2">VKM Ac-1069</strain>
    </source>
</reference>
<dbReference type="Pfam" id="PF18566">
    <property type="entry name" value="Ldi"/>
    <property type="match status" value="1"/>
</dbReference>
<dbReference type="AlphaFoldDB" id="A0A9W6L4H8"/>
<accession>A0A9W6L4H8</accession>
<organism evidence="2 3">
    <name type="scientific">Pseudonocardia halophobica</name>
    <dbReference type="NCBI Taxonomy" id="29401"/>
    <lineage>
        <taxon>Bacteria</taxon>
        <taxon>Bacillati</taxon>
        <taxon>Actinomycetota</taxon>
        <taxon>Actinomycetes</taxon>
        <taxon>Pseudonocardiales</taxon>
        <taxon>Pseudonocardiaceae</taxon>
        <taxon>Pseudonocardia</taxon>
    </lineage>
</organism>
<evidence type="ECO:0000259" key="1">
    <source>
        <dbReference type="Pfam" id="PF18566"/>
    </source>
</evidence>
<protein>
    <recommendedName>
        <fullName evidence="1">Linalool dehydratase/isomerase domain-containing protein</fullName>
    </recommendedName>
</protein>
<proteinExistence type="predicted"/>
<reference evidence="2" key="1">
    <citation type="journal article" date="2014" name="Int. J. Syst. Evol. Microbiol.">
        <title>Complete genome sequence of Corynebacterium casei LMG S-19264T (=DSM 44701T), isolated from a smear-ripened cheese.</title>
        <authorList>
            <consortium name="US DOE Joint Genome Institute (JGI-PGF)"/>
            <person name="Walter F."/>
            <person name="Albersmeier A."/>
            <person name="Kalinowski J."/>
            <person name="Ruckert C."/>
        </authorList>
    </citation>
    <scope>NUCLEOTIDE SEQUENCE</scope>
    <source>
        <strain evidence="2">VKM Ac-1069</strain>
    </source>
</reference>
<evidence type="ECO:0000313" key="2">
    <source>
        <dbReference type="EMBL" id="GLL11975.1"/>
    </source>
</evidence>
<dbReference type="EMBL" id="BSFQ01000011">
    <property type="protein sequence ID" value="GLL11975.1"/>
    <property type="molecule type" value="Genomic_DNA"/>
</dbReference>
<sequence>MSHGVLTREQLGHLRHWDNLSRQLPNDWSLMQGKGVSQDDFGGYRFQLAYMVYGLALAHRHRLPAAPGLFAPTIRRLIEKLLMPEVWLYWRDVSRGGSVFNAHLSEGLAEEWDPVVRDNIMYSAYVQSCAALHDQLFGTDHYAAPGSLTFRHWSFFWGGPEKRFAYDRDSLTEHLYWLMVESGYLGVACEPNCVFQICNQPAILGFRLHDQITGGARADDVVAGYEKAWADFGRLDDAGHYAMMISQDTREVRPNERPSPWVDAWCGALMNTWNHDFVHGHYRRQVADFLEPGPDGTVSVPSAPARQVMGQEIVSDTCDFGWVAAWASEMGDRDTLDGLLAHADRFMTPTWRDGGLYYPRNDTPSDADGRRTEIEPMSGNVLLGYARLNVADGLRRIYQEPWPAGHHDAPRLAAVDRDVEVSRAEVVDGVLHARLRRDRTVPGEGTVTLAGLPPGTRLWLGGTEVTPRTPSVLDVPDGAAVDMVAAP</sequence>